<dbReference type="Pfam" id="PF15683">
    <property type="entry name" value="TDRP"/>
    <property type="match status" value="1"/>
</dbReference>
<reference evidence="3" key="1">
    <citation type="submission" date="2025-08" db="UniProtKB">
        <authorList>
            <consortium name="RefSeq"/>
        </authorList>
    </citation>
    <scope>IDENTIFICATION</scope>
</reference>
<dbReference type="Proteomes" id="UP000515145">
    <property type="component" value="Chromosome 24"/>
</dbReference>
<dbReference type="PANTHER" id="PTHR35663:SF1">
    <property type="entry name" value="TESTIS DEVELOPMENT-RELATED PROTEIN"/>
    <property type="match status" value="1"/>
</dbReference>
<dbReference type="InParanoid" id="A0A6P7HAR3"/>
<dbReference type="RefSeq" id="XP_028252505.1">
    <property type="nucleotide sequence ID" value="XM_028396704.1"/>
</dbReference>
<organism evidence="2 3">
    <name type="scientific">Parambassis ranga</name>
    <name type="common">Indian glassy fish</name>
    <dbReference type="NCBI Taxonomy" id="210632"/>
    <lineage>
        <taxon>Eukaryota</taxon>
        <taxon>Metazoa</taxon>
        <taxon>Chordata</taxon>
        <taxon>Craniata</taxon>
        <taxon>Vertebrata</taxon>
        <taxon>Euteleostomi</taxon>
        <taxon>Actinopterygii</taxon>
        <taxon>Neopterygii</taxon>
        <taxon>Teleostei</taxon>
        <taxon>Neoteleostei</taxon>
        <taxon>Acanthomorphata</taxon>
        <taxon>Ovalentaria</taxon>
        <taxon>Ambassidae</taxon>
        <taxon>Parambassis</taxon>
    </lineage>
</organism>
<dbReference type="GeneID" id="114428358"/>
<evidence type="ECO:0000313" key="2">
    <source>
        <dbReference type="Proteomes" id="UP000515145"/>
    </source>
</evidence>
<keyword evidence="2" id="KW-1185">Reference proteome</keyword>
<dbReference type="GO" id="GO:0005634">
    <property type="term" value="C:nucleus"/>
    <property type="evidence" value="ECO:0007669"/>
    <property type="project" value="TreeGrafter"/>
</dbReference>
<dbReference type="PANTHER" id="PTHR35663">
    <property type="entry name" value="TESTIS DEVELOPMENT-RELATED PROTEIN-RELATED"/>
    <property type="match status" value="1"/>
</dbReference>
<dbReference type="InterPro" id="IPR031399">
    <property type="entry name" value="TDRP"/>
</dbReference>
<accession>A0A6P7HAR3</accession>
<name>A0A6P7HAR3_9TELE</name>
<gene>
    <name evidence="3" type="primary">si:ch211-225h24.2</name>
</gene>
<dbReference type="GO" id="GO:0005829">
    <property type="term" value="C:cytosol"/>
    <property type="evidence" value="ECO:0007669"/>
    <property type="project" value="TreeGrafter"/>
</dbReference>
<protein>
    <submittedName>
        <fullName evidence="3">Testis development-related protein</fullName>
    </submittedName>
</protein>
<dbReference type="GO" id="GO:0007283">
    <property type="term" value="P:spermatogenesis"/>
    <property type="evidence" value="ECO:0007669"/>
    <property type="project" value="InterPro"/>
</dbReference>
<dbReference type="OrthoDB" id="9634112at2759"/>
<dbReference type="AlphaFoldDB" id="A0A6P7HAR3"/>
<evidence type="ECO:0000313" key="3">
    <source>
        <dbReference type="RefSeq" id="XP_028252505.1"/>
    </source>
</evidence>
<sequence length="232" mass="26566">MFKKTKSKVLVDYASEEDDMSWHYHHSYKDKDIEGEEEDEEAVTTGSKEAKVKKIMSKKERKEKKMFSSKDDEHFLLTGVKLADRRGSHKKIKDDEKEKEKKEKPEKSHCFWEHVTMTMRQISPAKKLEKMEGWEPPQLENLPETVTDDPVVEKNQRGELAVSLTDSLSIPLELPSWGGRGLEEDSSRYANLSDSNDSTAAVTWTARAKVKLAGISRMSRGIVSESAWEGFK</sequence>
<proteinExistence type="predicted"/>
<evidence type="ECO:0000256" key="1">
    <source>
        <dbReference type="SAM" id="MobiDB-lite"/>
    </source>
</evidence>
<dbReference type="FunCoup" id="A0A6P7HAR3">
    <property type="interactions" value="959"/>
</dbReference>
<feature type="region of interest" description="Disordered" evidence="1">
    <location>
        <begin position="86"/>
        <end position="109"/>
    </location>
</feature>